<feature type="compositionally biased region" description="Basic residues" evidence="2">
    <location>
        <begin position="78"/>
        <end position="96"/>
    </location>
</feature>
<keyword evidence="5" id="KW-1185">Reference proteome</keyword>
<feature type="compositionally biased region" description="Acidic residues" evidence="2">
    <location>
        <begin position="1097"/>
        <end position="1112"/>
    </location>
</feature>
<evidence type="ECO:0000313" key="5">
    <source>
        <dbReference type="Proteomes" id="UP000002499"/>
    </source>
</evidence>
<feature type="compositionally biased region" description="Acidic residues" evidence="2">
    <location>
        <begin position="51"/>
        <end position="72"/>
    </location>
</feature>
<dbReference type="EMBL" id="GL698471">
    <property type="protein sequence ID" value="EFY93259.1"/>
    <property type="molecule type" value="Genomic_DNA"/>
</dbReference>
<dbReference type="Pfam" id="PF08514">
    <property type="entry name" value="STAG"/>
    <property type="match status" value="1"/>
</dbReference>
<accession>E9DS99</accession>
<feature type="compositionally biased region" description="Acidic residues" evidence="2">
    <location>
        <begin position="1125"/>
        <end position="1150"/>
    </location>
</feature>
<dbReference type="GO" id="GO:0005634">
    <property type="term" value="C:nucleus"/>
    <property type="evidence" value="ECO:0007669"/>
    <property type="project" value="TreeGrafter"/>
</dbReference>
<feature type="region of interest" description="Disordered" evidence="2">
    <location>
        <begin position="1075"/>
        <end position="1150"/>
    </location>
</feature>
<dbReference type="STRING" id="655827.E9DS99"/>
<protein>
    <submittedName>
        <fullName evidence="4">Putative nuclear protein SA-1</fullName>
    </submittedName>
</protein>
<evidence type="ECO:0000313" key="4">
    <source>
        <dbReference type="EMBL" id="EFY93259.1"/>
    </source>
</evidence>
<evidence type="ECO:0000256" key="1">
    <source>
        <dbReference type="SAM" id="Coils"/>
    </source>
</evidence>
<dbReference type="GO" id="GO:0000785">
    <property type="term" value="C:chromatin"/>
    <property type="evidence" value="ECO:0007669"/>
    <property type="project" value="TreeGrafter"/>
</dbReference>
<reference evidence="4 5" key="1">
    <citation type="journal article" date="2011" name="PLoS Genet.">
        <title>Genome sequencing and comparative transcriptomics of the model entomopathogenic fungi Metarhizium anisopliae and M. acridum.</title>
        <authorList>
            <person name="Gao Q."/>
            <person name="Jin K."/>
            <person name="Ying S.H."/>
            <person name="Zhang Y."/>
            <person name="Xiao G."/>
            <person name="Shang Y."/>
            <person name="Duan Z."/>
            <person name="Hu X."/>
            <person name="Xie X.Q."/>
            <person name="Zhou G."/>
            <person name="Peng G."/>
            <person name="Luo Z."/>
            <person name="Huang W."/>
            <person name="Wang B."/>
            <person name="Fang W."/>
            <person name="Wang S."/>
            <person name="Zhong Y."/>
            <person name="Ma L.J."/>
            <person name="St Leger R.J."/>
            <person name="Zhao G.P."/>
            <person name="Pei Y."/>
            <person name="Feng M.G."/>
            <person name="Xia Y."/>
            <person name="Wang C."/>
        </authorList>
    </citation>
    <scope>NUCLEOTIDE SEQUENCE [LARGE SCALE GENOMIC DNA]</scope>
    <source>
        <strain evidence="4 5">CQMa 102</strain>
    </source>
</reference>
<evidence type="ECO:0000256" key="2">
    <source>
        <dbReference type="SAM" id="MobiDB-lite"/>
    </source>
</evidence>
<evidence type="ECO:0000259" key="3">
    <source>
        <dbReference type="PROSITE" id="PS51425"/>
    </source>
</evidence>
<dbReference type="InterPro" id="IPR013721">
    <property type="entry name" value="STAG"/>
</dbReference>
<dbReference type="InParanoid" id="E9DS99"/>
<organism evidence="5">
    <name type="scientific">Metarhizium acridum (strain CQMa 102)</name>
    <dbReference type="NCBI Taxonomy" id="655827"/>
    <lineage>
        <taxon>Eukaryota</taxon>
        <taxon>Fungi</taxon>
        <taxon>Dikarya</taxon>
        <taxon>Ascomycota</taxon>
        <taxon>Pezizomycotina</taxon>
        <taxon>Sordariomycetes</taxon>
        <taxon>Hypocreomycetidae</taxon>
        <taxon>Hypocreales</taxon>
        <taxon>Clavicipitaceae</taxon>
        <taxon>Metarhizium</taxon>
    </lineage>
</organism>
<dbReference type="SUPFAM" id="SSF48371">
    <property type="entry name" value="ARM repeat"/>
    <property type="match status" value="1"/>
</dbReference>
<feature type="coiled-coil region" evidence="1">
    <location>
        <begin position="284"/>
        <end position="311"/>
    </location>
</feature>
<feature type="compositionally biased region" description="Basic and acidic residues" evidence="2">
    <location>
        <begin position="1113"/>
        <end position="1124"/>
    </location>
</feature>
<feature type="domain" description="SCD" evidence="3">
    <location>
        <begin position="339"/>
        <end position="422"/>
    </location>
</feature>
<dbReference type="Gene3D" id="1.25.10.10">
    <property type="entry name" value="Leucine-rich Repeat Variant"/>
    <property type="match status" value="1"/>
</dbReference>
<dbReference type="InterPro" id="IPR020839">
    <property type="entry name" value="SCD"/>
</dbReference>
<dbReference type="HOGENOM" id="CLU_003254_0_0_1"/>
<dbReference type="GO" id="GO:0007062">
    <property type="term" value="P:sister chromatid cohesion"/>
    <property type="evidence" value="ECO:0007669"/>
    <property type="project" value="UniProtKB-ARBA"/>
</dbReference>
<dbReference type="PANTHER" id="PTHR11199">
    <property type="entry name" value="STROMAL ANTIGEN"/>
    <property type="match status" value="1"/>
</dbReference>
<dbReference type="GO" id="GO:0008278">
    <property type="term" value="C:cohesin complex"/>
    <property type="evidence" value="ECO:0007669"/>
    <property type="project" value="TreeGrafter"/>
</dbReference>
<dbReference type="AlphaFoldDB" id="E9DS99"/>
<proteinExistence type="predicted"/>
<dbReference type="OMA" id="FVANVQD"/>
<dbReference type="GeneID" id="19244808"/>
<feature type="region of interest" description="Disordered" evidence="2">
    <location>
        <begin position="974"/>
        <end position="1005"/>
    </location>
</feature>
<dbReference type="PANTHER" id="PTHR11199:SF0">
    <property type="entry name" value="LD34181P-RELATED"/>
    <property type="match status" value="1"/>
</dbReference>
<feature type="compositionally biased region" description="Acidic residues" evidence="2">
    <location>
        <begin position="983"/>
        <end position="1005"/>
    </location>
</feature>
<dbReference type="Pfam" id="PF24571">
    <property type="entry name" value="HEAT_SCC3-SA"/>
    <property type="match status" value="1"/>
</dbReference>
<dbReference type="OrthoDB" id="498590at2759"/>
<dbReference type="Pfam" id="PF21581">
    <property type="entry name" value="SCD"/>
    <property type="match status" value="1"/>
</dbReference>
<dbReference type="InterPro" id="IPR011989">
    <property type="entry name" value="ARM-like"/>
</dbReference>
<sequence length="1150" mass="128167">MDANASASATPEPDADSRRRSGRVVKVPAKYAPEPTNTAAPKRKRGAQDGEGVDDEEVDSDEDMSDEDDASDDEHPAPRSRKAGGRSKKPSSKKPKINGAQPSALAQVSRIPSRPKKTVRIEAGEKGTGLFADVFGSGDAADRVAKQWLEKYKEDDASALADLINCILQCAGCDLGVTTDDIRDPENIPNRLVDLQTVYQEQQITDYPLISRAKSTKSFRDMLVGFFHSLIGLLHETDVLYKNTDLMDNLHAWLASMSSSSLRPFRHTATTISLAVQTGLVLIASVLDRRIANIEQQLAAAKKSRNKTKASEVQRSLNEANGYRKICSDGIQSFFDTVFVHRYRDVDPKIRAECVDALGAWIWDLPTVFMEPGYLRYLGWMLSDTNATTRQEVLKQLLKVFRRDAQQLGHFIDRFRPRLIEMATLDSEVFVRVTAISVIDTLRSAALLEPSEIDAIAKLIFDTEIRIRKAVVNFFVACIDDVYEGKLEEIGGADVLEELDDVEEDDYESPRKEWINIKCLAEMLAIYDAQIEGSHQNGVSSLDAATELLDVSNPDTRISLAAQVLYDKVPEVTRWEMISGYLLFDHTTSAKSKSRSKSKATSPEAAFKKAIAPSAEEESILLDVLSSAVKSSLTLTSDHDKGRRKLGRSEAAEAQEEVALELTTVIPKLLNKFGAEPETAAIVLRLERFLSLDTFQQLRQDSSKFERLLDEISTQFNRHDDKRVLSEATAALLHARQYEELEELTDSRLSLLWDNAIDALRNFDKSCELSVRGNLPLEPLRNLSTVLMKISKLASISDCVDALEAKSKSKDSSTSSAIDILSNIVHRGKYEPQEDEIDDLEDEVVTFAIKASQFYFMWKARSIAKLLAAGTSMSDAALDTLSVLRQSYRRHLIETFSSRAAIDQLRLFATGSLCDLHLTFATLRPAIKNFHPSSAAAAGRGDKLKVLLQDIEPGLVPELISIFDGAERQYAKKSKKDKLLNDPAEDEDPMADDEELDEDDEDEDLSKEERYAAELKAERAFCELTGKYVLALSAGLIEDRGSQATKLRRRILRNETKLGHNFKEIVAHLDEEKMARRHKKATKQPAKSDKQGLSLEVVDDDDDHVFDDVEPEEGSREDLRRKELLEDEPIDEGEDNEGGNNDADDDGLGD</sequence>
<gene>
    <name evidence="4" type="ORF">MAC_00497</name>
</gene>
<dbReference type="PROSITE" id="PS51425">
    <property type="entry name" value="SCD"/>
    <property type="match status" value="1"/>
</dbReference>
<dbReference type="InterPro" id="IPR016024">
    <property type="entry name" value="ARM-type_fold"/>
</dbReference>
<dbReference type="KEGG" id="maw:19244808"/>
<dbReference type="Proteomes" id="UP000002499">
    <property type="component" value="Unassembled WGS sequence"/>
</dbReference>
<dbReference type="InterPro" id="IPR039662">
    <property type="entry name" value="Cohesin_Scc3/SA"/>
</dbReference>
<dbReference type="InterPro" id="IPR056396">
    <property type="entry name" value="HEAT_SCC3-SA"/>
</dbReference>
<name>E9DS99_METAQ</name>
<dbReference type="GO" id="GO:0003682">
    <property type="term" value="F:chromatin binding"/>
    <property type="evidence" value="ECO:0007669"/>
    <property type="project" value="TreeGrafter"/>
</dbReference>
<keyword evidence="1" id="KW-0175">Coiled coil</keyword>
<dbReference type="eggNOG" id="KOG2011">
    <property type="taxonomic scope" value="Eukaryota"/>
</dbReference>
<feature type="region of interest" description="Disordered" evidence="2">
    <location>
        <begin position="1"/>
        <end position="118"/>
    </location>
</feature>